<protein>
    <submittedName>
        <fullName evidence="1">Uncharacterized protein</fullName>
    </submittedName>
</protein>
<evidence type="ECO:0000313" key="2">
    <source>
        <dbReference type="Proteomes" id="UP000305948"/>
    </source>
</evidence>
<gene>
    <name evidence="1" type="ORF">OE88DRAFT_1639255</name>
</gene>
<organism evidence="1 2">
    <name type="scientific">Heliocybe sulcata</name>
    <dbReference type="NCBI Taxonomy" id="5364"/>
    <lineage>
        <taxon>Eukaryota</taxon>
        <taxon>Fungi</taxon>
        <taxon>Dikarya</taxon>
        <taxon>Basidiomycota</taxon>
        <taxon>Agaricomycotina</taxon>
        <taxon>Agaricomycetes</taxon>
        <taxon>Gloeophyllales</taxon>
        <taxon>Gloeophyllaceae</taxon>
        <taxon>Heliocybe</taxon>
    </lineage>
</organism>
<sequence>MAALTSVLGFSFFGLAARMGQLGIQHRNVMSNPSGHLIAMGVFGFAGYWAHVWTEYSSVLIAQKEAEIRERRSRLTTPSDS</sequence>
<keyword evidence="2" id="KW-1185">Reference proteome</keyword>
<proteinExistence type="predicted"/>
<dbReference type="EMBL" id="ML213536">
    <property type="protein sequence ID" value="TFK45860.1"/>
    <property type="molecule type" value="Genomic_DNA"/>
</dbReference>
<evidence type="ECO:0000313" key="1">
    <source>
        <dbReference type="EMBL" id="TFK45860.1"/>
    </source>
</evidence>
<dbReference type="Proteomes" id="UP000305948">
    <property type="component" value="Unassembled WGS sequence"/>
</dbReference>
<accession>A0A5C3MKR1</accession>
<dbReference type="STRING" id="5364.A0A5C3MKR1"/>
<dbReference type="PANTHER" id="PTHR39218:SF1">
    <property type="entry name" value="OXIDOREDUCTASE 14 KDA SUBUNIT, PUTATIVE (AFU_ORTHOLOGUE AFUA_1G12110)-RELATED"/>
    <property type="match status" value="1"/>
</dbReference>
<dbReference type="PANTHER" id="PTHR39218">
    <property type="entry name" value="OXIDOREDUCTASE 14 KDA SUBUNIT, PUTATIVE (AFU_ORTHOLOGUE AFUA_1G12110)-RELATED"/>
    <property type="match status" value="1"/>
</dbReference>
<name>A0A5C3MKR1_9AGAM</name>
<dbReference type="OrthoDB" id="2141050at2759"/>
<reference evidence="1 2" key="1">
    <citation type="journal article" date="2019" name="Nat. Ecol. Evol.">
        <title>Megaphylogeny resolves global patterns of mushroom evolution.</title>
        <authorList>
            <person name="Varga T."/>
            <person name="Krizsan K."/>
            <person name="Foldi C."/>
            <person name="Dima B."/>
            <person name="Sanchez-Garcia M."/>
            <person name="Sanchez-Ramirez S."/>
            <person name="Szollosi G.J."/>
            <person name="Szarkandi J.G."/>
            <person name="Papp V."/>
            <person name="Albert L."/>
            <person name="Andreopoulos W."/>
            <person name="Angelini C."/>
            <person name="Antonin V."/>
            <person name="Barry K.W."/>
            <person name="Bougher N.L."/>
            <person name="Buchanan P."/>
            <person name="Buyck B."/>
            <person name="Bense V."/>
            <person name="Catcheside P."/>
            <person name="Chovatia M."/>
            <person name="Cooper J."/>
            <person name="Damon W."/>
            <person name="Desjardin D."/>
            <person name="Finy P."/>
            <person name="Geml J."/>
            <person name="Haridas S."/>
            <person name="Hughes K."/>
            <person name="Justo A."/>
            <person name="Karasinski D."/>
            <person name="Kautmanova I."/>
            <person name="Kiss B."/>
            <person name="Kocsube S."/>
            <person name="Kotiranta H."/>
            <person name="LaButti K.M."/>
            <person name="Lechner B.E."/>
            <person name="Liimatainen K."/>
            <person name="Lipzen A."/>
            <person name="Lukacs Z."/>
            <person name="Mihaltcheva S."/>
            <person name="Morgado L.N."/>
            <person name="Niskanen T."/>
            <person name="Noordeloos M.E."/>
            <person name="Ohm R.A."/>
            <person name="Ortiz-Santana B."/>
            <person name="Ovrebo C."/>
            <person name="Racz N."/>
            <person name="Riley R."/>
            <person name="Savchenko A."/>
            <person name="Shiryaev A."/>
            <person name="Soop K."/>
            <person name="Spirin V."/>
            <person name="Szebenyi C."/>
            <person name="Tomsovsky M."/>
            <person name="Tulloss R.E."/>
            <person name="Uehling J."/>
            <person name="Grigoriev I.V."/>
            <person name="Vagvolgyi C."/>
            <person name="Papp T."/>
            <person name="Martin F.M."/>
            <person name="Miettinen O."/>
            <person name="Hibbett D.S."/>
            <person name="Nagy L.G."/>
        </authorList>
    </citation>
    <scope>NUCLEOTIDE SEQUENCE [LARGE SCALE GENOMIC DNA]</scope>
    <source>
        <strain evidence="1 2">OMC1185</strain>
    </source>
</reference>
<dbReference type="AlphaFoldDB" id="A0A5C3MKR1"/>